<evidence type="ECO:0000313" key="1">
    <source>
        <dbReference type="EMBL" id="SEH88547.1"/>
    </source>
</evidence>
<dbReference type="Proteomes" id="UP000198559">
    <property type="component" value="Unassembled WGS sequence"/>
</dbReference>
<sequence length="46" mass="5129">MLTRKTELLLSFQSCCLAKSRCSFFKSALGLILSRLITSTVAKSKF</sequence>
<proteinExistence type="predicted"/>
<evidence type="ECO:0000313" key="2">
    <source>
        <dbReference type="Proteomes" id="UP000198559"/>
    </source>
</evidence>
<gene>
    <name evidence="1" type="ORF">BAZSYMB_GCONTIG00655_2</name>
</gene>
<protein>
    <submittedName>
        <fullName evidence="1">Uncharacterized protein</fullName>
    </submittedName>
</protein>
<organism evidence="1 2">
    <name type="scientific">Bathymodiolus azoricus thioautotrophic gill symbiont</name>
    <dbReference type="NCBI Taxonomy" id="235205"/>
    <lineage>
        <taxon>Bacteria</taxon>
        <taxon>Pseudomonadati</taxon>
        <taxon>Pseudomonadota</taxon>
        <taxon>Gammaproteobacteria</taxon>
        <taxon>sulfur-oxidizing symbionts</taxon>
    </lineage>
</organism>
<accession>A0A1H6LJ93</accession>
<dbReference type="AlphaFoldDB" id="A0A1H6LJ93"/>
<name>A0A1H6LJ93_9GAMM</name>
<dbReference type="EMBL" id="CVUD02000210">
    <property type="protein sequence ID" value="SEH88547.1"/>
    <property type="molecule type" value="Genomic_DNA"/>
</dbReference>
<reference evidence="2" key="1">
    <citation type="submission" date="2016-06" db="EMBL/GenBank/DDBJ databases">
        <authorList>
            <person name="Petersen J."/>
            <person name="Sayavedra L."/>
        </authorList>
    </citation>
    <scope>NUCLEOTIDE SEQUENCE [LARGE SCALE GENOMIC DNA]</scope>
    <source>
        <strain evidence="2">BazSymB</strain>
    </source>
</reference>